<dbReference type="EMBL" id="VSSQ01102834">
    <property type="protein sequence ID" value="MPN44031.1"/>
    <property type="molecule type" value="Genomic_DNA"/>
</dbReference>
<protein>
    <recommendedName>
        <fullName evidence="2">DUF4402 domain-containing protein</fullName>
    </recommendedName>
</protein>
<accession>A0A645HYB0</accession>
<sequence length="142" mass="14888">MKKTFYILAAVTLTSLFSAKMQAQVSVMGHATAQIVEAASLTANTSNNISVDACSNASSIQLGELSVNATNSPSCEIIVKSEQIKGNDGLTFSMETSAKLLFENTTLKNSSNRKISLSANTNIPAGHSGIYSGAYSVVLAYN</sequence>
<dbReference type="AlphaFoldDB" id="A0A645HYB0"/>
<reference evidence="1" key="1">
    <citation type="submission" date="2019-08" db="EMBL/GenBank/DDBJ databases">
        <authorList>
            <person name="Kucharzyk K."/>
            <person name="Murdoch R.W."/>
            <person name="Higgins S."/>
            <person name="Loffler F."/>
        </authorList>
    </citation>
    <scope>NUCLEOTIDE SEQUENCE</scope>
</reference>
<evidence type="ECO:0000313" key="1">
    <source>
        <dbReference type="EMBL" id="MPN44031.1"/>
    </source>
</evidence>
<name>A0A645HYB0_9ZZZZ</name>
<proteinExistence type="predicted"/>
<gene>
    <name evidence="1" type="ORF">SDC9_191592</name>
</gene>
<organism evidence="1">
    <name type="scientific">bioreactor metagenome</name>
    <dbReference type="NCBI Taxonomy" id="1076179"/>
    <lineage>
        <taxon>unclassified sequences</taxon>
        <taxon>metagenomes</taxon>
        <taxon>ecological metagenomes</taxon>
    </lineage>
</organism>
<evidence type="ECO:0008006" key="2">
    <source>
        <dbReference type="Google" id="ProtNLM"/>
    </source>
</evidence>
<comment type="caution">
    <text evidence="1">The sequence shown here is derived from an EMBL/GenBank/DDBJ whole genome shotgun (WGS) entry which is preliminary data.</text>
</comment>